<feature type="region of interest" description="Disordered" evidence="1">
    <location>
        <begin position="1"/>
        <end position="58"/>
    </location>
</feature>
<dbReference type="HOGENOM" id="CLU_2498528_0_0_1"/>
<reference evidence="2 3" key="1">
    <citation type="submission" date="2014-04" db="EMBL/GenBank/DDBJ databases">
        <authorList>
            <consortium name="DOE Joint Genome Institute"/>
            <person name="Kuo A."/>
            <person name="Kohler A."/>
            <person name="Jargeat P."/>
            <person name="Nagy L.G."/>
            <person name="Floudas D."/>
            <person name="Copeland A."/>
            <person name="Barry K.W."/>
            <person name="Cichocki N."/>
            <person name="Veneault-Fourrey C."/>
            <person name="LaButti K."/>
            <person name="Lindquist E.A."/>
            <person name="Lipzen A."/>
            <person name="Lundell T."/>
            <person name="Morin E."/>
            <person name="Murat C."/>
            <person name="Sun H."/>
            <person name="Tunlid A."/>
            <person name="Henrissat B."/>
            <person name="Grigoriev I.V."/>
            <person name="Hibbett D.S."/>
            <person name="Martin F."/>
            <person name="Nordberg H.P."/>
            <person name="Cantor M.N."/>
            <person name="Hua S.X."/>
        </authorList>
    </citation>
    <scope>NUCLEOTIDE SEQUENCE [LARGE SCALE GENOMIC DNA]</scope>
    <source>
        <strain evidence="2 3">Ve08.2h10</strain>
    </source>
</reference>
<keyword evidence="3" id="KW-1185">Reference proteome</keyword>
<dbReference type="EMBL" id="KN825377">
    <property type="protein sequence ID" value="KIK91536.1"/>
    <property type="molecule type" value="Genomic_DNA"/>
</dbReference>
<reference evidence="3" key="2">
    <citation type="submission" date="2015-01" db="EMBL/GenBank/DDBJ databases">
        <title>Evolutionary Origins and Diversification of the Mycorrhizal Mutualists.</title>
        <authorList>
            <consortium name="DOE Joint Genome Institute"/>
            <consortium name="Mycorrhizal Genomics Consortium"/>
            <person name="Kohler A."/>
            <person name="Kuo A."/>
            <person name="Nagy L.G."/>
            <person name="Floudas D."/>
            <person name="Copeland A."/>
            <person name="Barry K.W."/>
            <person name="Cichocki N."/>
            <person name="Veneault-Fourrey C."/>
            <person name="LaButti K."/>
            <person name="Lindquist E.A."/>
            <person name="Lipzen A."/>
            <person name="Lundell T."/>
            <person name="Morin E."/>
            <person name="Murat C."/>
            <person name="Riley R."/>
            <person name="Ohm R."/>
            <person name="Sun H."/>
            <person name="Tunlid A."/>
            <person name="Henrissat B."/>
            <person name="Grigoriev I.V."/>
            <person name="Hibbett D.S."/>
            <person name="Martin F."/>
        </authorList>
    </citation>
    <scope>NUCLEOTIDE SEQUENCE [LARGE SCALE GENOMIC DNA]</scope>
    <source>
        <strain evidence="3">Ve08.2h10</strain>
    </source>
</reference>
<protein>
    <submittedName>
        <fullName evidence="2">Uncharacterized protein</fullName>
    </submittedName>
</protein>
<accession>A0A0D0DT14</accession>
<feature type="compositionally biased region" description="Basic and acidic residues" evidence="1">
    <location>
        <begin position="1"/>
        <end position="21"/>
    </location>
</feature>
<sequence length="86" mass="9454">MGEVKPPDDDKIEEDKTKSPRDPVGTTDSNNHHPNIPMEPPNKEGAQGGNAWGSDGELPWLVPRLTAMITGSPPHDKHHQHLINHT</sequence>
<organism evidence="2 3">
    <name type="scientific">Paxillus rubicundulus Ve08.2h10</name>
    <dbReference type="NCBI Taxonomy" id="930991"/>
    <lineage>
        <taxon>Eukaryota</taxon>
        <taxon>Fungi</taxon>
        <taxon>Dikarya</taxon>
        <taxon>Basidiomycota</taxon>
        <taxon>Agaricomycotina</taxon>
        <taxon>Agaricomycetes</taxon>
        <taxon>Agaricomycetidae</taxon>
        <taxon>Boletales</taxon>
        <taxon>Paxilineae</taxon>
        <taxon>Paxillaceae</taxon>
        <taxon>Paxillus</taxon>
    </lineage>
</organism>
<name>A0A0D0DT14_9AGAM</name>
<evidence type="ECO:0000313" key="2">
    <source>
        <dbReference type="EMBL" id="KIK91536.1"/>
    </source>
</evidence>
<proteinExistence type="predicted"/>
<evidence type="ECO:0000313" key="3">
    <source>
        <dbReference type="Proteomes" id="UP000054538"/>
    </source>
</evidence>
<dbReference type="Proteomes" id="UP000054538">
    <property type="component" value="Unassembled WGS sequence"/>
</dbReference>
<dbReference type="InParanoid" id="A0A0D0DT14"/>
<gene>
    <name evidence="2" type="ORF">PAXRUDRAFT_13742</name>
</gene>
<dbReference type="AlphaFoldDB" id="A0A0D0DT14"/>
<evidence type="ECO:0000256" key="1">
    <source>
        <dbReference type="SAM" id="MobiDB-lite"/>
    </source>
</evidence>